<evidence type="ECO:0000256" key="1">
    <source>
        <dbReference type="SAM" id="MobiDB-lite"/>
    </source>
</evidence>
<dbReference type="Proteomes" id="UP000005143">
    <property type="component" value="Unassembled WGS sequence"/>
</dbReference>
<dbReference type="EMBL" id="AGUD01000262">
    <property type="protein sequence ID" value="EHN09630.1"/>
    <property type="molecule type" value="Genomic_DNA"/>
</dbReference>
<dbReference type="AlphaFoldDB" id="H0E9I8"/>
<name>H0E9I8_9ACTN</name>
<feature type="region of interest" description="Disordered" evidence="1">
    <location>
        <begin position="67"/>
        <end position="188"/>
    </location>
</feature>
<evidence type="ECO:0000313" key="2">
    <source>
        <dbReference type="EMBL" id="EHN09630.1"/>
    </source>
</evidence>
<organism evidence="2 3">
    <name type="scientific">Patulibacter medicamentivorans</name>
    <dbReference type="NCBI Taxonomy" id="1097667"/>
    <lineage>
        <taxon>Bacteria</taxon>
        <taxon>Bacillati</taxon>
        <taxon>Actinomycetota</taxon>
        <taxon>Thermoleophilia</taxon>
        <taxon>Solirubrobacterales</taxon>
        <taxon>Patulibacteraceae</taxon>
        <taxon>Patulibacter</taxon>
    </lineage>
</organism>
<comment type="caution">
    <text evidence="2">The sequence shown here is derived from an EMBL/GenBank/DDBJ whole genome shotgun (WGS) entry which is preliminary data.</text>
</comment>
<evidence type="ECO:0000313" key="3">
    <source>
        <dbReference type="Proteomes" id="UP000005143"/>
    </source>
</evidence>
<protein>
    <submittedName>
        <fullName evidence="2">Uncharacterized protein</fullName>
    </submittedName>
</protein>
<proteinExistence type="predicted"/>
<reference evidence="2 3" key="1">
    <citation type="journal article" date="2013" name="Biodegradation">
        <title>Quantitative proteomic analysis of ibuprofen-degrading Patulibacter sp. strain I11.</title>
        <authorList>
            <person name="Almeida B."/>
            <person name="Kjeldal H."/>
            <person name="Lolas I."/>
            <person name="Knudsen A.D."/>
            <person name="Carvalho G."/>
            <person name="Nielsen K.L."/>
            <person name="Barreto Crespo M.T."/>
            <person name="Stensballe A."/>
            <person name="Nielsen J.L."/>
        </authorList>
    </citation>
    <scope>NUCLEOTIDE SEQUENCE [LARGE SCALE GENOMIC DNA]</scope>
    <source>
        <strain evidence="2 3">I11</strain>
    </source>
</reference>
<gene>
    <name evidence="2" type="ORF">PAI11_35070</name>
</gene>
<accession>H0E9I8</accession>
<sequence>MAWGDPRGWGCVLDRSRPRGLGASVGRGRAMVRLGCDVPVLYRPPRRTRRRRVGRARRGWDVAVAQRPLHRRRSRGEQGDVAIRSRASRQRPQRESSALLANEERRAAPSQRPRAPRHRSSSQRGWGARARSHDSRPNQTPQNEAPTPLGRERSSAHATPADQRSPSNCAPATDRPPQRRAAPRRTPR</sequence>
<keyword evidence="3" id="KW-1185">Reference proteome</keyword>